<organism evidence="2 3">
    <name type="scientific">Sphingobacterium chuzhouense</name>
    <dbReference type="NCBI Taxonomy" id="1742264"/>
    <lineage>
        <taxon>Bacteria</taxon>
        <taxon>Pseudomonadati</taxon>
        <taxon>Bacteroidota</taxon>
        <taxon>Sphingobacteriia</taxon>
        <taxon>Sphingobacteriales</taxon>
        <taxon>Sphingobacteriaceae</taxon>
        <taxon>Sphingobacterium</taxon>
    </lineage>
</organism>
<keyword evidence="3" id="KW-1185">Reference proteome</keyword>
<gene>
    <name evidence="2" type="ORF">H8B21_10420</name>
</gene>
<sequence>MALVALAIATGSYTLMSFGLEKTQTSFFYEYTSNSTDQEDIQNINNYERAEPDCEPGEHVCGVNLPTNTGDGNTPVQSEFDAVSSQLWSSEQAGAPASPQISMKE</sequence>
<proteinExistence type="predicted"/>
<evidence type="ECO:0000313" key="3">
    <source>
        <dbReference type="Proteomes" id="UP000651112"/>
    </source>
</evidence>
<name>A0ABR7XS50_9SPHI</name>
<evidence type="ECO:0000256" key="1">
    <source>
        <dbReference type="SAM" id="MobiDB-lite"/>
    </source>
</evidence>
<protein>
    <submittedName>
        <fullName evidence="2">Uncharacterized protein</fullName>
    </submittedName>
</protein>
<dbReference type="Proteomes" id="UP000651112">
    <property type="component" value="Unassembled WGS sequence"/>
</dbReference>
<comment type="caution">
    <text evidence="2">The sequence shown here is derived from an EMBL/GenBank/DDBJ whole genome shotgun (WGS) entry which is preliminary data.</text>
</comment>
<feature type="region of interest" description="Disordered" evidence="1">
    <location>
        <begin position="58"/>
        <end position="105"/>
    </location>
</feature>
<dbReference type="EMBL" id="JACNYL010000002">
    <property type="protein sequence ID" value="MBD1421983.1"/>
    <property type="molecule type" value="Genomic_DNA"/>
</dbReference>
<reference evidence="2 3" key="1">
    <citation type="submission" date="2020-08" db="EMBL/GenBank/DDBJ databases">
        <title>Sphingobacterium sp. DN00404 isolated from aquaculture water.</title>
        <authorList>
            <person name="Zhang M."/>
        </authorList>
    </citation>
    <scope>NUCLEOTIDE SEQUENCE [LARGE SCALE GENOMIC DNA]</scope>
    <source>
        <strain evidence="2 3">KCTC 42746</strain>
    </source>
</reference>
<feature type="compositionally biased region" description="Polar residues" evidence="1">
    <location>
        <begin position="65"/>
        <end position="92"/>
    </location>
</feature>
<evidence type="ECO:0000313" key="2">
    <source>
        <dbReference type="EMBL" id="MBD1421983.1"/>
    </source>
</evidence>
<accession>A0ABR7XS50</accession>
<dbReference type="RefSeq" id="WP_190313683.1">
    <property type="nucleotide sequence ID" value="NZ_JACNYL010000002.1"/>
</dbReference>